<feature type="compositionally biased region" description="Polar residues" evidence="1">
    <location>
        <begin position="29"/>
        <end position="41"/>
    </location>
</feature>
<feature type="region of interest" description="Disordered" evidence="1">
    <location>
        <begin position="21"/>
        <end position="51"/>
    </location>
</feature>
<sequence length="96" mass="10875">LSFRYILLLFRKEYDLSHLSLPHSRPAFNKSSTKPGSPSDDSNPDRDTGSSIFGEFYYSDLQLRDIKVNSTENLRSAISSTSERKSSGFFCILMLS</sequence>
<reference evidence="2" key="1">
    <citation type="submission" date="2025-08" db="UniProtKB">
        <authorList>
            <consortium name="Ensembl"/>
        </authorList>
    </citation>
    <scope>IDENTIFICATION</scope>
</reference>
<proteinExistence type="predicted"/>
<dbReference type="Proteomes" id="UP000694562">
    <property type="component" value="Unplaced"/>
</dbReference>
<dbReference type="Ensembl" id="ENSFTIT00000012257.1">
    <property type="protein sequence ID" value="ENSFTIP00000011748.1"/>
    <property type="gene ID" value="ENSFTIG00000007858.1"/>
</dbReference>
<name>A0A8C4XPB7_FALTI</name>
<evidence type="ECO:0000313" key="2">
    <source>
        <dbReference type="Ensembl" id="ENSFTIP00000011748.1"/>
    </source>
</evidence>
<evidence type="ECO:0000313" key="3">
    <source>
        <dbReference type="Proteomes" id="UP000694562"/>
    </source>
</evidence>
<accession>A0A8C4XPB7</accession>
<protein>
    <submittedName>
        <fullName evidence="2">Uncharacterized protein</fullName>
    </submittedName>
</protein>
<organism evidence="2 3">
    <name type="scientific">Falco tinnunculus</name>
    <name type="common">Common kestrel</name>
    <dbReference type="NCBI Taxonomy" id="100819"/>
    <lineage>
        <taxon>Eukaryota</taxon>
        <taxon>Metazoa</taxon>
        <taxon>Chordata</taxon>
        <taxon>Craniata</taxon>
        <taxon>Vertebrata</taxon>
        <taxon>Euteleostomi</taxon>
        <taxon>Archelosauria</taxon>
        <taxon>Archosauria</taxon>
        <taxon>Dinosauria</taxon>
        <taxon>Saurischia</taxon>
        <taxon>Theropoda</taxon>
        <taxon>Coelurosauria</taxon>
        <taxon>Aves</taxon>
        <taxon>Neognathae</taxon>
        <taxon>Neoaves</taxon>
        <taxon>Telluraves</taxon>
        <taxon>Australaves</taxon>
        <taxon>Falconiformes</taxon>
        <taxon>Falconidae</taxon>
        <taxon>Falco</taxon>
    </lineage>
</organism>
<evidence type="ECO:0000256" key="1">
    <source>
        <dbReference type="SAM" id="MobiDB-lite"/>
    </source>
</evidence>
<reference evidence="2" key="2">
    <citation type="submission" date="2025-09" db="UniProtKB">
        <authorList>
            <consortium name="Ensembl"/>
        </authorList>
    </citation>
    <scope>IDENTIFICATION</scope>
</reference>
<dbReference type="AlphaFoldDB" id="A0A8C4XPB7"/>
<keyword evidence="3" id="KW-1185">Reference proteome</keyword>